<keyword evidence="4" id="KW-1185">Reference proteome</keyword>
<comment type="similarity">
    <text evidence="1">Belongs to the YciI family.</text>
</comment>
<evidence type="ECO:0000256" key="1">
    <source>
        <dbReference type="ARBA" id="ARBA00007689"/>
    </source>
</evidence>
<evidence type="ECO:0000259" key="2">
    <source>
        <dbReference type="Pfam" id="PF03795"/>
    </source>
</evidence>
<dbReference type="GO" id="GO:0016787">
    <property type="term" value="F:hydrolase activity"/>
    <property type="evidence" value="ECO:0007669"/>
    <property type="project" value="UniProtKB-KW"/>
</dbReference>
<name>A0A4U8UD29_9HELI</name>
<dbReference type="RefSeq" id="WP_034554660.1">
    <property type="nucleotide sequence ID" value="NZ_JRPC02000026.1"/>
</dbReference>
<dbReference type="Pfam" id="PF03795">
    <property type="entry name" value="YCII"/>
    <property type="match status" value="1"/>
</dbReference>
<reference evidence="3 4" key="1">
    <citation type="journal article" date="2014" name="Genome Announc.">
        <title>Draft genome sequences of eight enterohepatic helicobacter species isolated from both laboratory and wild rodents.</title>
        <authorList>
            <person name="Sheh A."/>
            <person name="Shen Z."/>
            <person name="Fox J.G."/>
        </authorList>
    </citation>
    <scope>NUCLEOTIDE SEQUENCE [LARGE SCALE GENOMIC DNA]</scope>
    <source>
        <strain evidence="3 4">MIT-03-7007</strain>
    </source>
</reference>
<dbReference type="Proteomes" id="UP000029920">
    <property type="component" value="Unassembled WGS sequence"/>
</dbReference>
<dbReference type="PANTHER" id="PTHR37828:SF1">
    <property type="entry name" value="YCII-RELATED DOMAIN-CONTAINING PROTEIN"/>
    <property type="match status" value="1"/>
</dbReference>
<dbReference type="Gene3D" id="3.30.70.1060">
    <property type="entry name" value="Dimeric alpha+beta barrel"/>
    <property type="match status" value="1"/>
</dbReference>
<feature type="domain" description="YCII-related" evidence="2">
    <location>
        <begin position="4"/>
        <end position="85"/>
    </location>
</feature>
<proteinExistence type="inferred from homology"/>
<dbReference type="PANTHER" id="PTHR37828">
    <property type="entry name" value="GSR2449 PROTEIN"/>
    <property type="match status" value="1"/>
</dbReference>
<evidence type="ECO:0000313" key="3">
    <source>
        <dbReference type="EMBL" id="TLE14173.1"/>
    </source>
</evidence>
<accession>A0A4U8UD29</accession>
<dbReference type="InterPro" id="IPR011008">
    <property type="entry name" value="Dimeric_a/b-barrel"/>
</dbReference>
<comment type="caution">
    <text evidence="3">The sequence shown here is derived from an EMBL/GenBank/DDBJ whole genome shotgun (WGS) entry which is preliminary data.</text>
</comment>
<evidence type="ECO:0000313" key="4">
    <source>
        <dbReference type="Proteomes" id="UP000029920"/>
    </source>
</evidence>
<protein>
    <submittedName>
        <fullName evidence="3">GTP cyclohydrolase</fullName>
    </submittedName>
</protein>
<dbReference type="AlphaFoldDB" id="A0A4U8UD29"/>
<sequence>MKNLFVIFVTYTQSIEVIDEILPSHREYLKKGYESGKLLASGPQNPRVGGIIIGSFVNKEEAQAFTQKDPFFLKNAASYEVLEFNPILHHQCLKEFLNS</sequence>
<dbReference type="SUPFAM" id="SSF54909">
    <property type="entry name" value="Dimeric alpha+beta barrel"/>
    <property type="match status" value="1"/>
</dbReference>
<gene>
    <name evidence="3" type="ORF">LS72_009010</name>
</gene>
<dbReference type="EMBL" id="JRPC02000026">
    <property type="protein sequence ID" value="TLE14173.1"/>
    <property type="molecule type" value="Genomic_DNA"/>
</dbReference>
<dbReference type="InterPro" id="IPR005545">
    <property type="entry name" value="YCII"/>
</dbReference>
<organism evidence="3 4">
    <name type="scientific">Helicobacter apodemus</name>
    <dbReference type="NCBI Taxonomy" id="135569"/>
    <lineage>
        <taxon>Bacteria</taxon>
        <taxon>Pseudomonadati</taxon>
        <taxon>Campylobacterota</taxon>
        <taxon>Epsilonproteobacteria</taxon>
        <taxon>Campylobacterales</taxon>
        <taxon>Helicobacteraceae</taxon>
        <taxon>Helicobacter</taxon>
    </lineage>
</organism>